<dbReference type="OrthoDB" id="2976650at2759"/>
<dbReference type="Proteomes" id="UP000077266">
    <property type="component" value="Unassembled WGS sequence"/>
</dbReference>
<dbReference type="InterPro" id="IPR026960">
    <property type="entry name" value="RVT-Znf"/>
</dbReference>
<protein>
    <recommendedName>
        <fullName evidence="1">Reverse transcriptase zinc-binding domain-containing protein</fullName>
    </recommendedName>
</protein>
<dbReference type="InParanoid" id="A0A165Z6D7"/>
<sequence length="167" mass="18762">MDADVPVPGGEIVHGWSGPVFTTALPPSSNTSPSPKLSNTAALLLSLPFSASTTTRGHFVDYEAVWNLLTAFSNEVRIFYWRATHEALKTGEYFTRMQKEEIQLQGYCTICGQHVLDTLEHILLECNDPARAQIWGLVRTLWAHKNQKWFDLSYGLEEGSRGNYRAC</sequence>
<organism evidence="2 3">
    <name type="scientific">Exidia glandulosa HHB12029</name>
    <dbReference type="NCBI Taxonomy" id="1314781"/>
    <lineage>
        <taxon>Eukaryota</taxon>
        <taxon>Fungi</taxon>
        <taxon>Dikarya</taxon>
        <taxon>Basidiomycota</taxon>
        <taxon>Agaricomycotina</taxon>
        <taxon>Agaricomycetes</taxon>
        <taxon>Auriculariales</taxon>
        <taxon>Exidiaceae</taxon>
        <taxon>Exidia</taxon>
    </lineage>
</organism>
<gene>
    <name evidence="2" type="ORF">EXIGLDRAFT_781851</name>
</gene>
<evidence type="ECO:0000313" key="3">
    <source>
        <dbReference type="Proteomes" id="UP000077266"/>
    </source>
</evidence>
<accession>A0A165Z6D7</accession>
<evidence type="ECO:0000313" key="2">
    <source>
        <dbReference type="EMBL" id="KZV79789.1"/>
    </source>
</evidence>
<dbReference type="AlphaFoldDB" id="A0A165Z6D7"/>
<reference evidence="2 3" key="1">
    <citation type="journal article" date="2016" name="Mol. Biol. Evol.">
        <title>Comparative Genomics of Early-Diverging Mushroom-Forming Fungi Provides Insights into the Origins of Lignocellulose Decay Capabilities.</title>
        <authorList>
            <person name="Nagy L.G."/>
            <person name="Riley R."/>
            <person name="Tritt A."/>
            <person name="Adam C."/>
            <person name="Daum C."/>
            <person name="Floudas D."/>
            <person name="Sun H."/>
            <person name="Yadav J.S."/>
            <person name="Pangilinan J."/>
            <person name="Larsson K.H."/>
            <person name="Matsuura K."/>
            <person name="Barry K."/>
            <person name="Labutti K."/>
            <person name="Kuo R."/>
            <person name="Ohm R.A."/>
            <person name="Bhattacharya S.S."/>
            <person name="Shirouzu T."/>
            <person name="Yoshinaga Y."/>
            <person name="Martin F.M."/>
            <person name="Grigoriev I.V."/>
            <person name="Hibbett D.S."/>
        </authorList>
    </citation>
    <scope>NUCLEOTIDE SEQUENCE [LARGE SCALE GENOMIC DNA]</scope>
    <source>
        <strain evidence="2 3">HHB12029</strain>
    </source>
</reference>
<name>A0A165Z6D7_EXIGL</name>
<evidence type="ECO:0000259" key="1">
    <source>
        <dbReference type="Pfam" id="PF13966"/>
    </source>
</evidence>
<proteinExistence type="predicted"/>
<dbReference type="STRING" id="1314781.A0A165Z6D7"/>
<dbReference type="Pfam" id="PF13966">
    <property type="entry name" value="zf-RVT"/>
    <property type="match status" value="1"/>
</dbReference>
<keyword evidence="3" id="KW-1185">Reference proteome</keyword>
<dbReference type="EMBL" id="KV426564">
    <property type="protein sequence ID" value="KZV79789.1"/>
    <property type="molecule type" value="Genomic_DNA"/>
</dbReference>
<feature type="domain" description="Reverse transcriptase zinc-binding" evidence="1">
    <location>
        <begin position="59"/>
        <end position="127"/>
    </location>
</feature>